<organism evidence="1 2">
    <name type="scientific">Verminephrobacter aporrectodeae subsp. tuberculatae</name>
    <dbReference type="NCBI Taxonomy" id="1110392"/>
    <lineage>
        <taxon>Bacteria</taxon>
        <taxon>Pseudomonadati</taxon>
        <taxon>Pseudomonadota</taxon>
        <taxon>Betaproteobacteria</taxon>
        <taxon>Burkholderiales</taxon>
        <taxon>Comamonadaceae</taxon>
        <taxon>Verminephrobacter</taxon>
    </lineage>
</organism>
<name>A0ABT3KQK0_9BURK</name>
<comment type="caution">
    <text evidence="1">The sequence shown here is derived from an EMBL/GenBank/DDBJ whole genome shotgun (WGS) entry which is preliminary data.</text>
</comment>
<dbReference type="Proteomes" id="UP001208935">
    <property type="component" value="Unassembled WGS sequence"/>
</dbReference>
<dbReference type="EMBL" id="QZCW01000001">
    <property type="protein sequence ID" value="MCW5320594.1"/>
    <property type="molecule type" value="Genomic_DNA"/>
</dbReference>
<evidence type="ECO:0000313" key="2">
    <source>
        <dbReference type="Proteomes" id="UP001208935"/>
    </source>
</evidence>
<keyword evidence="2" id="KW-1185">Reference proteome</keyword>
<dbReference type="CDD" id="cd09021">
    <property type="entry name" value="Aldose_epim_Ec_YphB"/>
    <property type="match status" value="1"/>
</dbReference>
<reference evidence="2" key="1">
    <citation type="submission" date="2023-07" db="EMBL/GenBank/DDBJ databases">
        <title>Verminephrobacter genomes.</title>
        <authorList>
            <person name="Lund M.B."/>
        </authorList>
    </citation>
    <scope>NUCLEOTIDE SEQUENCE [LARGE SCALE GENOMIC DNA]</scope>
    <source>
        <strain evidence="2">AtM5-05</strain>
    </source>
</reference>
<dbReference type="SUPFAM" id="SSF74650">
    <property type="entry name" value="Galactose mutarotase-like"/>
    <property type="match status" value="1"/>
</dbReference>
<sequence length="298" mass="33395">MVSMQSPVVLENSQACAVVLPQHGAGLASFDLRWRGNRLPVFRPLVGELRNERDLALFLLAPFSNRISHGGFEWNGRRYPLQTNVADEPFPLHGDAWQQAWTLTEQSSTHARLQLRSRQTPPLAYDAQIDWRLDGPSLHATLAMTHCGKDPMPYGGGFHPWFLRDPDVQLESAAQGWWSGNALHLPTRWNALADDDPRSFRTLRALPPEFVNTLYTGWNGQAKIVWPRRGVALEVRADAPLNRFIFYSPGADANFFCFEPVSHDVDAHNTASPTQAGLVVLKEGDCLRLSSRFSAMAE</sequence>
<dbReference type="Pfam" id="PF01263">
    <property type="entry name" value="Aldose_epim"/>
    <property type="match status" value="1"/>
</dbReference>
<dbReference type="InterPro" id="IPR011013">
    <property type="entry name" value="Gal_mutarotase_sf_dom"/>
</dbReference>
<accession>A0ABT3KQK0</accession>
<evidence type="ECO:0000313" key="1">
    <source>
        <dbReference type="EMBL" id="MCW5320594.1"/>
    </source>
</evidence>
<dbReference type="InterPro" id="IPR008183">
    <property type="entry name" value="Aldose_1/G6P_1-epimerase"/>
</dbReference>
<dbReference type="InterPro" id="IPR014718">
    <property type="entry name" value="GH-type_carb-bd"/>
</dbReference>
<proteinExistence type="predicted"/>
<dbReference type="Gene3D" id="2.70.98.10">
    <property type="match status" value="1"/>
</dbReference>
<protein>
    <submittedName>
        <fullName evidence="1">Aldose 1-epimerase</fullName>
    </submittedName>
</protein>
<gene>
    <name evidence="1" type="ORF">D5039_05195</name>
</gene>